<dbReference type="PANTHER" id="PTHR46586">
    <property type="entry name" value="ANKYRIN REPEAT-CONTAINING PROTEIN"/>
    <property type="match status" value="1"/>
</dbReference>
<sequence>MSFRQMTSAAAAKVVLQSKDLVQQVTMYQPGCPKHMRCLRALRRPSLTWQDDVHAAFAMIATVLSSWLKEYGIDRLPSLYACMGHMRGVVLVHAVYSGRVDLIHVVSLREYDDDPPLLDIAAAGGHVAMLTHLLQHASNTVATPFAMDVAASMGRVDIVELLHTHRPQDDSFHESAISISIVHGHISILQFFHDRQVDGVFTPDMMDLAATHGHVHVLEFLHRHRPGLRMSMRAMESAAAGGHFAAVRFLHHHYDDHHLPCGPNVMDAAAIGGHLDIVRFLHLNRPEGCTRLAMNASATRGDLNMVTWLHVHRPEGGTTSAMDGAATCGHLKVVKFLHTHRSEGCTSAAFWGAYYSNMFVVKDLRKVPEIVADPADDREQLRLGRRSTEFDGNLRILCSPVNIPAFSRLQKLSLYDNQLTSIDGIGLLSSTPLSILDLGQNQLDHLPHEVHSMQPRIGNSCNLTPILVLGRIVQIGSLRHLKELWLSNNWLTSVPDSVLTLPLLSILHLSNNRITHIPSTIGAASALQVLSLDNNHLQDVPVEIGQCADLVELNLRYHPTWN</sequence>
<dbReference type="SUPFAM" id="SSF52058">
    <property type="entry name" value="L domain-like"/>
    <property type="match status" value="1"/>
</dbReference>
<dbReference type="Pfam" id="PF13637">
    <property type="entry name" value="Ank_4"/>
    <property type="match status" value="1"/>
</dbReference>
<dbReference type="SMART" id="SM00369">
    <property type="entry name" value="LRR_TYP"/>
    <property type="match status" value="5"/>
</dbReference>
<dbReference type="SUPFAM" id="SSF48403">
    <property type="entry name" value="Ankyrin repeat"/>
    <property type="match status" value="1"/>
</dbReference>
<dbReference type="Gene3D" id="1.25.40.20">
    <property type="entry name" value="Ankyrin repeat-containing domain"/>
    <property type="match status" value="2"/>
</dbReference>
<dbReference type="InterPro" id="IPR003591">
    <property type="entry name" value="Leu-rich_rpt_typical-subtyp"/>
</dbReference>
<dbReference type="InterPro" id="IPR052050">
    <property type="entry name" value="SecEffector_AnkRepeat"/>
</dbReference>
<keyword evidence="1" id="KW-0433">Leucine-rich repeat</keyword>
<dbReference type="PROSITE" id="PS51450">
    <property type="entry name" value="LRR"/>
    <property type="match status" value="4"/>
</dbReference>
<dbReference type="PANTHER" id="PTHR46586:SF3">
    <property type="entry name" value="ANKYRIN REPEAT-CONTAINING PROTEIN"/>
    <property type="match status" value="1"/>
</dbReference>
<proteinExistence type="predicted"/>
<dbReference type="InterPro" id="IPR036770">
    <property type="entry name" value="Ankyrin_rpt-contain_sf"/>
</dbReference>
<keyword evidence="2" id="KW-0677">Repeat</keyword>
<dbReference type="EMBL" id="QUTG01001840">
    <property type="protein sequence ID" value="RHY98613.1"/>
    <property type="molecule type" value="Genomic_DNA"/>
</dbReference>
<evidence type="ECO:0000313" key="4">
    <source>
        <dbReference type="Proteomes" id="UP000285712"/>
    </source>
</evidence>
<dbReference type="InterPro" id="IPR032675">
    <property type="entry name" value="LRR_dom_sf"/>
</dbReference>
<organism evidence="3 4">
    <name type="scientific">Aphanomyces astaci</name>
    <name type="common">Crayfish plague agent</name>
    <dbReference type="NCBI Taxonomy" id="112090"/>
    <lineage>
        <taxon>Eukaryota</taxon>
        <taxon>Sar</taxon>
        <taxon>Stramenopiles</taxon>
        <taxon>Oomycota</taxon>
        <taxon>Saprolegniomycetes</taxon>
        <taxon>Saprolegniales</taxon>
        <taxon>Verrucalvaceae</taxon>
        <taxon>Aphanomyces</taxon>
    </lineage>
</organism>
<dbReference type="InterPro" id="IPR001611">
    <property type="entry name" value="Leu-rich_rpt"/>
</dbReference>
<dbReference type="VEuPathDB" id="FungiDB:H257_16294"/>
<accession>A0A3R7BQF1</accession>
<gene>
    <name evidence="3" type="ORF">DYB35_011016</name>
</gene>
<dbReference type="Gene3D" id="3.80.10.10">
    <property type="entry name" value="Ribonuclease Inhibitor"/>
    <property type="match status" value="2"/>
</dbReference>
<dbReference type="Proteomes" id="UP000285712">
    <property type="component" value="Unassembled WGS sequence"/>
</dbReference>
<name>A0A3R7BQF1_APHAT</name>
<dbReference type="AlphaFoldDB" id="A0A3R7BQF1"/>
<evidence type="ECO:0000256" key="1">
    <source>
        <dbReference type="ARBA" id="ARBA00022614"/>
    </source>
</evidence>
<dbReference type="Pfam" id="PF13855">
    <property type="entry name" value="LRR_8"/>
    <property type="match status" value="1"/>
</dbReference>
<evidence type="ECO:0000313" key="3">
    <source>
        <dbReference type="EMBL" id="RHY98613.1"/>
    </source>
</evidence>
<evidence type="ECO:0000256" key="2">
    <source>
        <dbReference type="ARBA" id="ARBA00022737"/>
    </source>
</evidence>
<dbReference type="InterPro" id="IPR002110">
    <property type="entry name" value="Ankyrin_rpt"/>
</dbReference>
<reference evidence="3 4" key="1">
    <citation type="submission" date="2018-08" db="EMBL/GenBank/DDBJ databases">
        <title>Aphanomyces genome sequencing and annotation.</title>
        <authorList>
            <person name="Minardi D."/>
            <person name="Oidtmann B."/>
            <person name="Van Der Giezen M."/>
            <person name="Studholme D.J."/>
        </authorList>
    </citation>
    <scope>NUCLEOTIDE SEQUENCE [LARGE SCALE GENOMIC DNA]</scope>
    <source>
        <strain evidence="3 4">Sv</strain>
    </source>
</reference>
<protein>
    <submittedName>
        <fullName evidence="3">Uncharacterized protein</fullName>
    </submittedName>
</protein>
<comment type="caution">
    <text evidence="3">The sequence shown here is derived from an EMBL/GenBank/DDBJ whole genome shotgun (WGS) entry which is preliminary data.</text>
</comment>